<proteinExistence type="inferred from homology"/>
<dbReference type="PANTHER" id="PTHR34105">
    <property type="entry name" value="PROLINE-, GLUTAMIC ACID- AND LEUCINE-RICH PROTEIN 1"/>
    <property type="match status" value="1"/>
</dbReference>
<dbReference type="GO" id="GO:0006364">
    <property type="term" value="P:rRNA processing"/>
    <property type="evidence" value="ECO:0007669"/>
    <property type="project" value="TreeGrafter"/>
</dbReference>
<dbReference type="EMBL" id="GGEC01035779">
    <property type="protein sequence ID" value="MBX16263.1"/>
    <property type="molecule type" value="Transcribed_RNA"/>
</dbReference>
<dbReference type="GO" id="GO:0005634">
    <property type="term" value="C:nucleus"/>
    <property type="evidence" value="ECO:0007669"/>
    <property type="project" value="UniProtKB-SubCell"/>
</dbReference>
<sequence length="134" mass="15228">MANLENIKDMYDVAMKPRMLRTLMKEDLPNEKRPFTSMLALSRIVSTVKTHDLLSESESQSLPDSKHIQRWKSAVDDWADRLLTLVSNSSMPDKCWAGICLLGVTCQQCSADRFLASYAVWLDKLLVHAQVQIS</sequence>
<evidence type="ECO:0000256" key="3">
    <source>
        <dbReference type="ARBA" id="ARBA00023242"/>
    </source>
</evidence>
<name>A0A2P2LE54_RHIMU</name>
<accession>A0A2P2LE54</accession>
<evidence type="ECO:0000256" key="2">
    <source>
        <dbReference type="ARBA" id="ARBA00010511"/>
    </source>
</evidence>
<dbReference type="PANTHER" id="PTHR34105:SF1">
    <property type="entry name" value="PROLINE-, GLUTAMIC ACID- AND LEUCINE-RICH PROTEIN 1"/>
    <property type="match status" value="1"/>
</dbReference>
<dbReference type="Pfam" id="PF08167">
    <property type="entry name" value="RIX1"/>
    <property type="match status" value="1"/>
</dbReference>
<dbReference type="AlphaFoldDB" id="A0A2P2LE54"/>
<comment type="subcellular location">
    <subcellularLocation>
        <location evidence="1">Nucleus</location>
    </subcellularLocation>
</comment>
<keyword evidence="3" id="KW-0539">Nucleus</keyword>
<comment type="similarity">
    <text evidence="2">Belongs to the RIX1/PELP1 family.</text>
</comment>
<feature type="domain" description="Pre-rRNA-processing protein RIX1 N-terminal" evidence="4">
    <location>
        <begin position="31"/>
        <end position="127"/>
    </location>
</feature>
<organism evidence="5">
    <name type="scientific">Rhizophora mucronata</name>
    <name type="common">Asiatic mangrove</name>
    <dbReference type="NCBI Taxonomy" id="61149"/>
    <lineage>
        <taxon>Eukaryota</taxon>
        <taxon>Viridiplantae</taxon>
        <taxon>Streptophyta</taxon>
        <taxon>Embryophyta</taxon>
        <taxon>Tracheophyta</taxon>
        <taxon>Spermatophyta</taxon>
        <taxon>Magnoliopsida</taxon>
        <taxon>eudicotyledons</taxon>
        <taxon>Gunneridae</taxon>
        <taxon>Pentapetalae</taxon>
        <taxon>rosids</taxon>
        <taxon>fabids</taxon>
        <taxon>Malpighiales</taxon>
        <taxon>Rhizophoraceae</taxon>
        <taxon>Rhizophora</taxon>
    </lineage>
</organism>
<evidence type="ECO:0000313" key="5">
    <source>
        <dbReference type="EMBL" id="MBX16263.1"/>
    </source>
</evidence>
<protein>
    <submittedName>
        <fullName evidence="5">Uncharacterized protein MANES_11G110200</fullName>
    </submittedName>
</protein>
<reference evidence="5" key="1">
    <citation type="submission" date="2018-02" db="EMBL/GenBank/DDBJ databases">
        <title>Rhizophora mucronata_Transcriptome.</title>
        <authorList>
            <person name="Meera S.P."/>
            <person name="Sreeshan A."/>
            <person name="Augustine A."/>
        </authorList>
    </citation>
    <scope>NUCLEOTIDE SEQUENCE</scope>
    <source>
        <tissue evidence="5">Leaf</tissue>
    </source>
</reference>
<evidence type="ECO:0000256" key="1">
    <source>
        <dbReference type="ARBA" id="ARBA00004123"/>
    </source>
</evidence>
<dbReference type="InterPro" id="IPR012583">
    <property type="entry name" value="RIX1_N"/>
</dbReference>
<evidence type="ECO:0000259" key="4">
    <source>
        <dbReference type="Pfam" id="PF08167"/>
    </source>
</evidence>